<keyword evidence="1 4" id="KW-0378">Hydrolase</keyword>
<sequence length="576" mass="60626">MRLVAALAGLLLTTAGLAATPAAAADPEPTAQSIRFTTSDGVSLQTTLFSSDPSVPRPTVVEFSPYGNNSQTVTPSAGTNVLLVQIRGTGSSDGQFDALGPRNQADVPEVLQWACEQPWSNGSLGINGFSASAIIIYNSMHQQLPCVKAMVLKSGTFELYRDLLVPGGVSNIVPGAGVILLIGAPALLQGAERLERNPASSLDVLSGLFLAGLNAGLLHPTLDDFWKKRRFRGDVNHVPVLVIDGFFDVESRGAFQGYQQLRDDGAHLLVVGAHDGAPEGTDGGAAETNAWFDHYLSGVDNGVENHPRVQMLLSDGDREDMLAGQYVSRNATDWPVPGTTWHSLSLDATKSGSARSLNDGSLTLGSPGKTGLQTYLAAPTIPFNSDPPNTAILGGFGLNQLTTALPFLSQMDLTEPLGLSYTTRPLKQDVLAVGPAALDVRLSSTSPETAIWAVLTDVAPDGSSHPLTVGRLLTSFPDIDESKSLKDGNGTIVQPYGDFSRKTPLASLTPKLYHVELWPVGNRFKAGHRIRLDLVGASLASLPTLPGLTSVRVGGTSGSRLLLPVLPESNLPAALN</sequence>
<dbReference type="NCBIfam" id="TIGR00976">
    <property type="entry name" value="CocE_NonD"/>
    <property type="match status" value="2"/>
</dbReference>
<protein>
    <submittedName>
        <fullName evidence="4">CocE/NonD family hydrolase</fullName>
    </submittedName>
</protein>
<feature type="signal peptide" evidence="2">
    <location>
        <begin position="1"/>
        <end position="24"/>
    </location>
</feature>
<dbReference type="Pfam" id="PF02129">
    <property type="entry name" value="Peptidase_S15"/>
    <property type="match status" value="1"/>
</dbReference>
<evidence type="ECO:0000256" key="2">
    <source>
        <dbReference type="SAM" id="SignalP"/>
    </source>
</evidence>
<dbReference type="InterPro" id="IPR029058">
    <property type="entry name" value="AB_hydrolase_fold"/>
</dbReference>
<evidence type="ECO:0000313" key="4">
    <source>
        <dbReference type="EMBL" id="TXL62694.1"/>
    </source>
</evidence>
<dbReference type="GO" id="GO:0008239">
    <property type="term" value="F:dipeptidyl-peptidase activity"/>
    <property type="evidence" value="ECO:0007669"/>
    <property type="project" value="InterPro"/>
</dbReference>
<dbReference type="Pfam" id="PF08530">
    <property type="entry name" value="PepX_C"/>
    <property type="match status" value="1"/>
</dbReference>
<feature type="chain" id="PRO_5023114086" evidence="2">
    <location>
        <begin position="25"/>
        <end position="576"/>
    </location>
</feature>
<keyword evidence="5" id="KW-1185">Reference proteome</keyword>
<dbReference type="SMART" id="SM00939">
    <property type="entry name" value="PepX_C"/>
    <property type="match status" value="1"/>
</dbReference>
<dbReference type="EMBL" id="VDUX01000001">
    <property type="protein sequence ID" value="TXL62694.1"/>
    <property type="molecule type" value="Genomic_DNA"/>
</dbReference>
<gene>
    <name evidence="4" type="ORF">FHP06_00120</name>
</gene>
<dbReference type="Gene3D" id="3.40.50.1820">
    <property type="entry name" value="alpha/beta hydrolase"/>
    <property type="match status" value="1"/>
</dbReference>
<reference evidence="4 5" key="1">
    <citation type="submission" date="2019-06" db="EMBL/GenBank/DDBJ databases">
        <title>Aeromicrobium sp. nov., isolated from a maize field.</title>
        <authorList>
            <person name="Lin S.-Y."/>
            <person name="Tsai C.-F."/>
            <person name="Young C.-C."/>
        </authorList>
    </citation>
    <scope>NUCLEOTIDE SEQUENCE [LARGE SCALE GENOMIC DNA]</scope>
    <source>
        <strain evidence="4 5">CC-CFT486</strain>
    </source>
</reference>
<dbReference type="SUPFAM" id="SSF49785">
    <property type="entry name" value="Galactose-binding domain-like"/>
    <property type="match status" value="1"/>
</dbReference>
<evidence type="ECO:0000259" key="3">
    <source>
        <dbReference type="SMART" id="SM00939"/>
    </source>
</evidence>
<dbReference type="InterPro" id="IPR005674">
    <property type="entry name" value="CocE/Ser_esterase"/>
</dbReference>
<evidence type="ECO:0000256" key="1">
    <source>
        <dbReference type="ARBA" id="ARBA00022801"/>
    </source>
</evidence>
<keyword evidence="2" id="KW-0732">Signal</keyword>
<accession>A0A5C8NLG4</accession>
<dbReference type="SUPFAM" id="SSF53474">
    <property type="entry name" value="alpha/beta-Hydrolases"/>
    <property type="match status" value="1"/>
</dbReference>
<name>A0A5C8NLG4_9ACTN</name>
<organism evidence="4 5">
    <name type="scientific">Aeromicrobium terrae</name>
    <dbReference type="NCBI Taxonomy" id="2498846"/>
    <lineage>
        <taxon>Bacteria</taxon>
        <taxon>Bacillati</taxon>
        <taxon>Actinomycetota</taxon>
        <taxon>Actinomycetes</taxon>
        <taxon>Propionibacteriales</taxon>
        <taxon>Nocardioidaceae</taxon>
        <taxon>Aeromicrobium</taxon>
    </lineage>
</organism>
<dbReference type="InterPro" id="IPR013736">
    <property type="entry name" value="Xaa-Pro_dipept_C"/>
</dbReference>
<dbReference type="Gene3D" id="2.60.120.260">
    <property type="entry name" value="Galactose-binding domain-like"/>
    <property type="match status" value="1"/>
</dbReference>
<dbReference type="RefSeq" id="WP_147682632.1">
    <property type="nucleotide sequence ID" value="NZ_VDUX01000001.1"/>
</dbReference>
<proteinExistence type="predicted"/>
<evidence type="ECO:0000313" key="5">
    <source>
        <dbReference type="Proteomes" id="UP000321571"/>
    </source>
</evidence>
<dbReference type="AlphaFoldDB" id="A0A5C8NLG4"/>
<dbReference type="OrthoDB" id="5240615at2"/>
<dbReference type="Proteomes" id="UP000321571">
    <property type="component" value="Unassembled WGS sequence"/>
</dbReference>
<feature type="domain" description="Xaa-Pro dipeptidyl-peptidase C-terminal" evidence="3">
    <location>
        <begin position="289"/>
        <end position="562"/>
    </location>
</feature>
<comment type="caution">
    <text evidence="4">The sequence shown here is derived from an EMBL/GenBank/DDBJ whole genome shotgun (WGS) entry which is preliminary data.</text>
</comment>
<dbReference type="InterPro" id="IPR000383">
    <property type="entry name" value="Xaa-Pro-like_dom"/>
</dbReference>
<dbReference type="InterPro" id="IPR008979">
    <property type="entry name" value="Galactose-bd-like_sf"/>
</dbReference>